<dbReference type="Pfam" id="PF00096">
    <property type="entry name" value="zf-C2H2"/>
    <property type="match status" value="2"/>
</dbReference>
<dbReference type="AlphaFoldDB" id="A0A5B7FTS3"/>
<accession>A0A5B7FTS3</accession>
<sequence length="442" mass="49120">MSILEDPKSGEGRGEERCRLVVCSFCGYVTDRKNNLKRHIQTMHEASSVELECCGKRFFNKADMRAHTRALHRDGYMCPVCRHVFCRKALLKRHLSVHTGIKEFICCLCGYDTSHKSNLERHMRTHAKDKEENKSKKDATLIQPQRPSLPPQQAMRRASPPAEGAPKALHELPCKPVSVCDSQWASVWALQHGYQLLPPSLSSPPPPLLRYPTEACLQPSRHPCVPSRSFTIEELLRNTAQQPPQPPQAPQPPQPAGPSQGIQNASRPDRSQPATVFPPHTCTASAKILRPTPIRPHAKDFSRRSPQSSIAYQGHLLAVVDMSPPAPAAFVPPPPPLPPPLRLSITPPLAFMPSYPEPPHRVYAHLPPLQCVTNPCPPPGDPLGVPSLKTPTPESPELGSSPEEHQHAAGEEYIHKKLRFSRKLRQVEVEQLCSASQEMSRD</sequence>
<evidence type="ECO:0000256" key="3">
    <source>
        <dbReference type="ARBA" id="ARBA00022771"/>
    </source>
</evidence>
<protein>
    <submittedName>
        <fullName evidence="8">Zinc finger protein 782</fullName>
    </submittedName>
</protein>
<dbReference type="InterPro" id="IPR013087">
    <property type="entry name" value="Znf_C2H2_type"/>
</dbReference>
<keyword evidence="3 5" id="KW-0863">Zinc-finger</keyword>
<dbReference type="FunFam" id="3.30.160.60:FF:000100">
    <property type="entry name" value="Zinc finger 45-like"/>
    <property type="match status" value="1"/>
</dbReference>
<dbReference type="InterPro" id="IPR036236">
    <property type="entry name" value="Znf_C2H2_sf"/>
</dbReference>
<comment type="caution">
    <text evidence="8">The sequence shown here is derived from an EMBL/GenBank/DDBJ whole genome shotgun (WGS) entry which is preliminary data.</text>
</comment>
<feature type="region of interest" description="Disordered" evidence="6">
    <location>
        <begin position="377"/>
        <end position="414"/>
    </location>
</feature>
<feature type="domain" description="C2H2-type" evidence="7">
    <location>
        <begin position="21"/>
        <end position="49"/>
    </location>
</feature>
<dbReference type="OrthoDB" id="3561125at2759"/>
<evidence type="ECO:0000313" key="9">
    <source>
        <dbReference type="Proteomes" id="UP000324222"/>
    </source>
</evidence>
<gene>
    <name evidence="8" type="primary">ZNF782</name>
    <name evidence="8" type="ORF">E2C01_044687</name>
</gene>
<evidence type="ECO:0000256" key="6">
    <source>
        <dbReference type="SAM" id="MobiDB-lite"/>
    </source>
</evidence>
<reference evidence="8 9" key="1">
    <citation type="submission" date="2019-05" db="EMBL/GenBank/DDBJ databases">
        <title>Another draft genome of Portunus trituberculatus and its Hox gene families provides insights of decapod evolution.</title>
        <authorList>
            <person name="Jeong J.-H."/>
            <person name="Song I."/>
            <person name="Kim S."/>
            <person name="Choi T."/>
            <person name="Kim D."/>
            <person name="Ryu S."/>
            <person name="Kim W."/>
        </authorList>
    </citation>
    <scope>NUCLEOTIDE SEQUENCE [LARGE SCALE GENOMIC DNA]</scope>
    <source>
        <tissue evidence="8">Muscle</tissue>
    </source>
</reference>
<feature type="region of interest" description="Disordered" evidence="6">
    <location>
        <begin position="288"/>
        <end position="307"/>
    </location>
</feature>
<dbReference type="Proteomes" id="UP000324222">
    <property type="component" value="Unassembled WGS sequence"/>
</dbReference>
<keyword evidence="9" id="KW-1185">Reference proteome</keyword>
<dbReference type="PANTHER" id="PTHR24408:SF58">
    <property type="entry name" value="TRANSCRIPTION FACTOR (TFIIIA), PUTATIVE (AFU_ORTHOLOGUE AFUA_1G05150)-RELATED"/>
    <property type="match status" value="1"/>
</dbReference>
<feature type="region of interest" description="Disordered" evidence="6">
    <location>
        <begin position="125"/>
        <end position="168"/>
    </location>
</feature>
<feature type="compositionally biased region" description="Basic and acidic residues" evidence="6">
    <location>
        <begin position="125"/>
        <end position="139"/>
    </location>
</feature>
<dbReference type="PROSITE" id="PS50157">
    <property type="entry name" value="ZINC_FINGER_C2H2_2"/>
    <property type="match status" value="3"/>
</dbReference>
<name>A0A5B7FTS3_PORTR</name>
<feature type="compositionally biased region" description="Basic and acidic residues" evidence="6">
    <location>
        <begin position="402"/>
        <end position="414"/>
    </location>
</feature>
<feature type="compositionally biased region" description="Low complexity" evidence="6">
    <location>
        <begin position="382"/>
        <end position="401"/>
    </location>
</feature>
<keyword evidence="4" id="KW-0862">Zinc</keyword>
<dbReference type="GO" id="GO:0043565">
    <property type="term" value="F:sequence-specific DNA binding"/>
    <property type="evidence" value="ECO:0007669"/>
    <property type="project" value="TreeGrafter"/>
</dbReference>
<dbReference type="PROSITE" id="PS00028">
    <property type="entry name" value="ZINC_FINGER_C2H2_1"/>
    <property type="match status" value="1"/>
</dbReference>
<dbReference type="SUPFAM" id="SSF57667">
    <property type="entry name" value="beta-beta-alpha zinc fingers"/>
    <property type="match status" value="2"/>
</dbReference>
<feature type="compositionally biased region" description="Pro residues" evidence="6">
    <location>
        <begin position="243"/>
        <end position="256"/>
    </location>
</feature>
<dbReference type="Pfam" id="PF13909">
    <property type="entry name" value="zf-H2C2_5"/>
    <property type="match status" value="1"/>
</dbReference>
<dbReference type="GO" id="GO:0008270">
    <property type="term" value="F:zinc ion binding"/>
    <property type="evidence" value="ECO:0007669"/>
    <property type="project" value="UniProtKB-KW"/>
</dbReference>
<dbReference type="GO" id="GO:0000981">
    <property type="term" value="F:DNA-binding transcription factor activity, RNA polymerase II-specific"/>
    <property type="evidence" value="ECO:0007669"/>
    <property type="project" value="TreeGrafter"/>
</dbReference>
<evidence type="ECO:0000256" key="4">
    <source>
        <dbReference type="ARBA" id="ARBA00022833"/>
    </source>
</evidence>
<evidence type="ECO:0000256" key="1">
    <source>
        <dbReference type="ARBA" id="ARBA00022723"/>
    </source>
</evidence>
<dbReference type="Gene3D" id="3.30.160.60">
    <property type="entry name" value="Classic Zinc Finger"/>
    <property type="match status" value="3"/>
</dbReference>
<keyword evidence="2" id="KW-0677">Repeat</keyword>
<feature type="domain" description="C2H2-type" evidence="7">
    <location>
        <begin position="76"/>
        <end position="103"/>
    </location>
</feature>
<organism evidence="8 9">
    <name type="scientific">Portunus trituberculatus</name>
    <name type="common">Swimming crab</name>
    <name type="synonym">Neptunus trituberculatus</name>
    <dbReference type="NCBI Taxonomy" id="210409"/>
    <lineage>
        <taxon>Eukaryota</taxon>
        <taxon>Metazoa</taxon>
        <taxon>Ecdysozoa</taxon>
        <taxon>Arthropoda</taxon>
        <taxon>Crustacea</taxon>
        <taxon>Multicrustacea</taxon>
        <taxon>Malacostraca</taxon>
        <taxon>Eumalacostraca</taxon>
        <taxon>Eucarida</taxon>
        <taxon>Decapoda</taxon>
        <taxon>Pleocyemata</taxon>
        <taxon>Brachyura</taxon>
        <taxon>Eubrachyura</taxon>
        <taxon>Portunoidea</taxon>
        <taxon>Portunidae</taxon>
        <taxon>Portuninae</taxon>
        <taxon>Portunus</taxon>
    </lineage>
</organism>
<evidence type="ECO:0000256" key="5">
    <source>
        <dbReference type="PROSITE-ProRule" id="PRU00042"/>
    </source>
</evidence>
<dbReference type="PANTHER" id="PTHR24408">
    <property type="entry name" value="ZINC FINGER PROTEIN"/>
    <property type="match status" value="1"/>
</dbReference>
<keyword evidence="1" id="KW-0479">Metal-binding</keyword>
<evidence type="ECO:0000313" key="8">
    <source>
        <dbReference type="EMBL" id="MPC50851.1"/>
    </source>
</evidence>
<dbReference type="GO" id="GO:0005634">
    <property type="term" value="C:nucleus"/>
    <property type="evidence" value="ECO:0007669"/>
    <property type="project" value="TreeGrafter"/>
</dbReference>
<evidence type="ECO:0000259" key="7">
    <source>
        <dbReference type="PROSITE" id="PS50157"/>
    </source>
</evidence>
<dbReference type="EMBL" id="VSRR010009766">
    <property type="protein sequence ID" value="MPC50851.1"/>
    <property type="molecule type" value="Genomic_DNA"/>
</dbReference>
<proteinExistence type="predicted"/>
<dbReference type="SMART" id="SM00355">
    <property type="entry name" value="ZnF_C2H2"/>
    <property type="match status" value="4"/>
</dbReference>
<evidence type="ECO:0000256" key="2">
    <source>
        <dbReference type="ARBA" id="ARBA00022737"/>
    </source>
</evidence>
<feature type="region of interest" description="Disordered" evidence="6">
    <location>
        <begin position="240"/>
        <end position="279"/>
    </location>
</feature>
<feature type="domain" description="C2H2-type" evidence="7">
    <location>
        <begin position="104"/>
        <end position="131"/>
    </location>
</feature>